<sequence>LNRQSSCTITSISLGSITDDSDDVGIVNDDGDVADDDNNDDDDDDGDDDDAIDAAAFAIAIATVVA</sequence>
<evidence type="ECO:0000313" key="2">
    <source>
        <dbReference type="EMBL" id="EJW72548.1"/>
    </source>
</evidence>
<dbReference type="Proteomes" id="UP000004810">
    <property type="component" value="Unassembled WGS sequence"/>
</dbReference>
<feature type="non-terminal residue" evidence="2">
    <location>
        <position position="66"/>
    </location>
</feature>
<feature type="region of interest" description="Disordered" evidence="1">
    <location>
        <begin position="20"/>
        <end position="50"/>
    </location>
</feature>
<reference evidence="3" key="1">
    <citation type="submission" date="2012-08" db="EMBL/GenBank/DDBJ databases">
        <title>The Genome Sequence of Wuchereria bancrofti.</title>
        <authorList>
            <person name="Nutman T.B."/>
            <person name="Fink D.L."/>
            <person name="Russ C."/>
            <person name="Young S."/>
            <person name="Zeng Q."/>
            <person name="Koehrsen M."/>
            <person name="Alvarado L."/>
            <person name="Berlin A."/>
            <person name="Chapman S.B."/>
            <person name="Chen Z."/>
            <person name="Freedman E."/>
            <person name="Gellesch M."/>
            <person name="Goldberg J."/>
            <person name="Griggs A."/>
            <person name="Gujja S."/>
            <person name="Heilman E.R."/>
            <person name="Heiman D."/>
            <person name="Hepburn T."/>
            <person name="Howarth C."/>
            <person name="Jen D."/>
            <person name="Larson L."/>
            <person name="Lewis B."/>
            <person name="Mehta T."/>
            <person name="Park D."/>
            <person name="Pearson M."/>
            <person name="Roberts A."/>
            <person name="Saif S."/>
            <person name="Shea T."/>
            <person name="Shenoy N."/>
            <person name="Sisk P."/>
            <person name="Stolte C."/>
            <person name="Sykes S."/>
            <person name="Walk T."/>
            <person name="White J."/>
            <person name="Yandava C."/>
            <person name="Haas B."/>
            <person name="Henn M.R."/>
            <person name="Nusbaum C."/>
            <person name="Birren B."/>
        </authorList>
    </citation>
    <scope>NUCLEOTIDE SEQUENCE [LARGE SCALE GENOMIC DNA]</scope>
    <source>
        <strain evidence="3">NA</strain>
    </source>
</reference>
<feature type="non-terminal residue" evidence="2">
    <location>
        <position position="1"/>
    </location>
</feature>
<organism evidence="2 3">
    <name type="scientific">Wuchereria bancrofti</name>
    <dbReference type="NCBI Taxonomy" id="6293"/>
    <lineage>
        <taxon>Eukaryota</taxon>
        <taxon>Metazoa</taxon>
        <taxon>Ecdysozoa</taxon>
        <taxon>Nematoda</taxon>
        <taxon>Chromadorea</taxon>
        <taxon>Rhabditida</taxon>
        <taxon>Spirurina</taxon>
        <taxon>Spiruromorpha</taxon>
        <taxon>Filarioidea</taxon>
        <taxon>Onchocercidae</taxon>
        <taxon>Wuchereria</taxon>
    </lineage>
</organism>
<dbReference type="AlphaFoldDB" id="J9DSF6"/>
<evidence type="ECO:0000256" key="1">
    <source>
        <dbReference type="SAM" id="MobiDB-lite"/>
    </source>
</evidence>
<proteinExistence type="predicted"/>
<accession>J9DSF6</accession>
<protein>
    <submittedName>
        <fullName evidence="2">Uncharacterized protein</fullName>
    </submittedName>
</protein>
<evidence type="ECO:0000313" key="3">
    <source>
        <dbReference type="Proteomes" id="UP000004810"/>
    </source>
</evidence>
<dbReference type="EMBL" id="ADBV01015941">
    <property type="protein sequence ID" value="EJW72548.1"/>
    <property type="molecule type" value="Genomic_DNA"/>
</dbReference>
<gene>
    <name evidence="2" type="ORF">WUBG_16539</name>
</gene>
<name>J9DSF6_WUCBA</name>
<comment type="caution">
    <text evidence="2">The sequence shown here is derived from an EMBL/GenBank/DDBJ whole genome shotgun (WGS) entry which is preliminary data.</text>
</comment>